<dbReference type="AlphaFoldDB" id="A0AAN9ARQ6"/>
<evidence type="ECO:0000313" key="3">
    <source>
        <dbReference type="Proteomes" id="UP001374579"/>
    </source>
</evidence>
<sequence length="202" mass="22373">MPVRGKRSCSLCISFGLHVVGLAALVAGMCSPYWSRVYDETSGAVTVYNGLFVSLDPQGNFTLTDFNQFKDAGRNDTQLYGVLALSFGIGSMFLQFFLVQAYGFAFYNASCGKAYNPDWLMIFSLLSGFVCITCLVLYEQFLGRNLKQLASTNVIKMDYSRGFVIIFIALAFVAAFFTVCDRTNNPKDDNGDSFGKKKKGKR</sequence>
<keyword evidence="1" id="KW-1133">Transmembrane helix</keyword>
<evidence type="ECO:0000256" key="1">
    <source>
        <dbReference type="SAM" id="Phobius"/>
    </source>
</evidence>
<name>A0AAN9ARQ6_9CAEN</name>
<keyword evidence="3" id="KW-1185">Reference proteome</keyword>
<organism evidence="2 3">
    <name type="scientific">Littorina saxatilis</name>
    <dbReference type="NCBI Taxonomy" id="31220"/>
    <lineage>
        <taxon>Eukaryota</taxon>
        <taxon>Metazoa</taxon>
        <taxon>Spiralia</taxon>
        <taxon>Lophotrochozoa</taxon>
        <taxon>Mollusca</taxon>
        <taxon>Gastropoda</taxon>
        <taxon>Caenogastropoda</taxon>
        <taxon>Littorinimorpha</taxon>
        <taxon>Littorinoidea</taxon>
        <taxon>Littorinidae</taxon>
        <taxon>Littorina</taxon>
    </lineage>
</organism>
<evidence type="ECO:0000313" key="2">
    <source>
        <dbReference type="EMBL" id="KAK7091806.1"/>
    </source>
</evidence>
<feature type="transmembrane region" description="Helical" evidence="1">
    <location>
        <begin position="12"/>
        <end position="34"/>
    </location>
</feature>
<comment type="caution">
    <text evidence="2">The sequence shown here is derived from an EMBL/GenBank/DDBJ whole genome shotgun (WGS) entry which is preliminary data.</text>
</comment>
<dbReference type="Gene3D" id="1.20.140.150">
    <property type="match status" value="1"/>
</dbReference>
<reference evidence="2 3" key="1">
    <citation type="submission" date="2024-02" db="EMBL/GenBank/DDBJ databases">
        <title>Chromosome-scale genome assembly of the rough periwinkle Littorina saxatilis.</title>
        <authorList>
            <person name="De Jode A."/>
            <person name="Faria R."/>
            <person name="Formenti G."/>
            <person name="Sims Y."/>
            <person name="Smith T.P."/>
            <person name="Tracey A."/>
            <person name="Wood J.M.D."/>
            <person name="Zagrodzka Z.B."/>
            <person name="Johannesson K."/>
            <person name="Butlin R.K."/>
            <person name="Leder E.H."/>
        </authorList>
    </citation>
    <scope>NUCLEOTIDE SEQUENCE [LARGE SCALE GENOMIC DNA]</scope>
    <source>
        <strain evidence="2">Snail1</strain>
        <tissue evidence="2">Muscle</tissue>
    </source>
</reference>
<keyword evidence="1" id="KW-0812">Transmembrane</keyword>
<dbReference type="Proteomes" id="UP001374579">
    <property type="component" value="Unassembled WGS sequence"/>
</dbReference>
<proteinExistence type="predicted"/>
<feature type="transmembrane region" description="Helical" evidence="1">
    <location>
        <begin position="119"/>
        <end position="139"/>
    </location>
</feature>
<feature type="transmembrane region" description="Helical" evidence="1">
    <location>
        <begin position="79"/>
        <end position="107"/>
    </location>
</feature>
<keyword evidence="1" id="KW-0472">Membrane</keyword>
<feature type="transmembrane region" description="Helical" evidence="1">
    <location>
        <begin position="159"/>
        <end position="180"/>
    </location>
</feature>
<dbReference type="EMBL" id="JBAMIC010000022">
    <property type="protein sequence ID" value="KAK7091806.1"/>
    <property type="molecule type" value="Genomic_DNA"/>
</dbReference>
<gene>
    <name evidence="2" type="ORF">V1264_009442</name>
</gene>
<protein>
    <submittedName>
        <fullName evidence="2">Uncharacterized protein</fullName>
    </submittedName>
</protein>
<accession>A0AAN9ARQ6</accession>